<dbReference type="AlphaFoldDB" id="A0A3N1D5Y3"/>
<reference evidence="1 2" key="1">
    <citation type="submission" date="2018-11" db="EMBL/GenBank/DDBJ databases">
        <title>Sequencing the genomes of 1000 actinobacteria strains.</title>
        <authorList>
            <person name="Klenk H.-P."/>
        </authorList>
    </citation>
    <scope>NUCLEOTIDE SEQUENCE [LARGE SCALE GENOMIC DNA]</scope>
    <source>
        <strain evidence="1 2">DSM 44254</strain>
    </source>
</reference>
<evidence type="ECO:0000313" key="2">
    <source>
        <dbReference type="Proteomes" id="UP000272400"/>
    </source>
</evidence>
<accession>A0A3N1D5Y3</accession>
<protein>
    <recommendedName>
        <fullName evidence="3">Leucine rich repeat (LRR) protein</fullName>
    </recommendedName>
</protein>
<dbReference type="EMBL" id="RJKE01000001">
    <property type="protein sequence ID" value="ROO88866.1"/>
    <property type="molecule type" value="Genomic_DNA"/>
</dbReference>
<gene>
    <name evidence="1" type="ORF">EDD29_6550</name>
</gene>
<keyword evidence="2" id="KW-1185">Reference proteome</keyword>
<proteinExistence type="predicted"/>
<evidence type="ECO:0008006" key="3">
    <source>
        <dbReference type="Google" id="ProtNLM"/>
    </source>
</evidence>
<dbReference type="RefSeq" id="WP_123668051.1">
    <property type="nucleotide sequence ID" value="NZ_RJKE01000001.1"/>
</dbReference>
<comment type="caution">
    <text evidence="1">The sequence shown here is derived from an EMBL/GenBank/DDBJ whole genome shotgun (WGS) entry which is preliminary data.</text>
</comment>
<evidence type="ECO:0000313" key="1">
    <source>
        <dbReference type="EMBL" id="ROO88866.1"/>
    </source>
</evidence>
<organism evidence="1 2">
    <name type="scientific">Actinocorallia herbida</name>
    <dbReference type="NCBI Taxonomy" id="58109"/>
    <lineage>
        <taxon>Bacteria</taxon>
        <taxon>Bacillati</taxon>
        <taxon>Actinomycetota</taxon>
        <taxon>Actinomycetes</taxon>
        <taxon>Streptosporangiales</taxon>
        <taxon>Thermomonosporaceae</taxon>
        <taxon>Actinocorallia</taxon>
    </lineage>
</organism>
<sequence>MGEMHSVELAADAELAYTGVWMSGLRGQRMFRELDLADADDAVLGEVAEMTWLRVLKARGPFTDEGVRRLTGLRELFDLWLDSDRIEGEFTPPDSPLRVMSLSGAALEDRSLRLVGRYPDLRVVRWSSDTATGDGLGWLPLGVRMLYLRLPRLDVERLTTLAQLPYLGTLTFSGTAPTPELSALLAGLGGELSRVDFLGVERPEPAAIRPLAEAGIKVNTAQPV</sequence>
<name>A0A3N1D5Y3_9ACTN</name>
<dbReference type="Proteomes" id="UP000272400">
    <property type="component" value="Unassembled WGS sequence"/>
</dbReference>
<dbReference type="OrthoDB" id="4131531at2"/>